<feature type="region of interest" description="Disordered" evidence="6">
    <location>
        <begin position="1"/>
        <end position="105"/>
    </location>
</feature>
<sequence>MATPQKLPSKSLLLPGIAPHLFSSQRRRPRRRPVLNSSAHTKIGSNDSGASIIRSTSSHSSSGSSRTTESIHPSSDESAGTGNRRILEARVAEAERRAADAERRAADAEARAADAEHLANAEARLVHCRARVAAAQGELEELKGQEGPTPPAVGAQDADPPFGVHIEQEPYSRGISKQQPQNRARAAQPLFRAPLPPDELDPQLGAVVLYFRPFASIKLERMSGAFGRSVEDVEDQVVALIQSGSIHGRILYAKQTDYRAELFARAIEAGRDIQSTNRKVLLRMRLYAELPIKAPKGYNASIADLLPIEALAPARHRSPPLFLYAAETPPAQTTVPPLNLLRSSRLRVDGARLDDLKTATGTLARLVLEARLADAEALVLRLQMLVGEIRQELMEGSDAIEARVAHDLYLEELHIAEARVTTLRQELEGAGR</sequence>
<dbReference type="Pfam" id="PF01399">
    <property type="entry name" value="PCI"/>
    <property type="match status" value="1"/>
</dbReference>
<organism evidence="8 9">
    <name type="scientific">Mycena rosella</name>
    <name type="common">Pink bonnet</name>
    <name type="synonym">Agaricus rosellus</name>
    <dbReference type="NCBI Taxonomy" id="1033263"/>
    <lineage>
        <taxon>Eukaryota</taxon>
        <taxon>Fungi</taxon>
        <taxon>Dikarya</taxon>
        <taxon>Basidiomycota</taxon>
        <taxon>Agaricomycotina</taxon>
        <taxon>Agaricomycetes</taxon>
        <taxon>Agaricomycetidae</taxon>
        <taxon>Agaricales</taxon>
        <taxon>Marasmiineae</taxon>
        <taxon>Mycenaceae</taxon>
        <taxon>Mycena</taxon>
    </lineage>
</organism>
<evidence type="ECO:0000256" key="1">
    <source>
        <dbReference type="ARBA" id="ARBA00004123"/>
    </source>
</evidence>
<gene>
    <name evidence="8" type="ORF">B0H17DRAFT_1326592</name>
</gene>
<keyword evidence="3" id="KW-0963">Cytoplasm</keyword>
<dbReference type="Proteomes" id="UP001221757">
    <property type="component" value="Unassembled WGS sequence"/>
</dbReference>
<dbReference type="InterPro" id="IPR000717">
    <property type="entry name" value="PCI_dom"/>
</dbReference>
<evidence type="ECO:0000256" key="6">
    <source>
        <dbReference type="SAM" id="MobiDB-lite"/>
    </source>
</evidence>
<dbReference type="GO" id="GO:0008180">
    <property type="term" value="C:COP9 signalosome"/>
    <property type="evidence" value="ECO:0007669"/>
    <property type="project" value="UniProtKB-KW"/>
</dbReference>
<dbReference type="EMBL" id="JARKIE010000010">
    <property type="protein sequence ID" value="KAJ7704454.1"/>
    <property type="molecule type" value="Genomic_DNA"/>
</dbReference>
<evidence type="ECO:0000256" key="5">
    <source>
        <dbReference type="ARBA" id="ARBA00023242"/>
    </source>
</evidence>
<comment type="caution">
    <text evidence="8">The sequence shown here is derived from an EMBL/GenBank/DDBJ whole genome shotgun (WGS) entry which is preliminary data.</text>
</comment>
<feature type="compositionally biased region" description="Polar residues" evidence="6">
    <location>
        <begin position="35"/>
        <end position="47"/>
    </location>
</feature>
<evidence type="ECO:0000256" key="3">
    <source>
        <dbReference type="ARBA" id="ARBA00022490"/>
    </source>
</evidence>
<evidence type="ECO:0000259" key="7">
    <source>
        <dbReference type="Pfam" id="PF01399"/>
    </source>
</evidence>
<dbReference type="PANTHER" id="PTHR14145">
    <property type="entry name" value="26S PROTESOME SUBUNIT 6"/>
    <property type="match status" value="1"/>
</dbReference>
<dbReference type="PANTHER" id="PTHR14145:SF2">
    <property type="entry name" value="COP9 SIGNALOSOME COMPLEX SUBUNIT 1"/>
    <property type="match status" value="1"/>
</dbReference>
<dbReference type="GO" id="GO:0005737">
    <property type="term" value="C:cytoplasm"/>
    <property type="evidence" value="ECO:0007669"/>
    <property type="project" value="UniProtKB-SubCell"/>
</dbReference>
<protein>
    <recommendedName>
        <fullName evidence="7">PCI domain-containing protein</fullName>
    </recommendedName>
</protein>
<feature type="compositionally biased region" description="Low complexity" evidence="6">
    <location>
        <begin position="1"/>
        <end position="15"/>
    </location>
</feature>
<keyword evidence="5" id="KW-0539">Nucleus</keyword>
<feature type="domain" description="PCI" evidence="7">
    <location>
        <begin position="210"/>
        <end position="250"/>
    </location>
</feature>
<reference evidence="8" key="1">
    <citation type="submission" date="2023-03" db="EMBL/GenBank/DDBJ databases">
        <title>Massive genome expansion in bonnet fungi (Mycena s.s.) driven by repeated elements and novel gene families across ecological guilds.</title>
        <authorList>
            <consortium name="Lawrence Berkeley National Laboratory"/>
            <person name="Harder C.B."/>
            <person name="Miyauchi S."/>
            <person name="Viragh M."/>
            <person name="Kuo A."/>
            <person name="Thoen E."/>
            <person name="Andreopoulos B."/>
            <person name="Lu D."/>
            <person name="Skrede I."/>
            <person name="Drula E."/>
            <person name="Henrissat B."/>
            <person name="Morin E."/>
            <person name="Kohler A."/>
            <person name="Barry K."/>
            <person name="LaButti K."/>
            <person name="Morin E."/>
            <person name="Salamov A."/>
            <person name="Lipzen A."/>
            <person name="Mereny Z."/>
            <person name="Hegedus B."/>
            <person name="Baldrian P."/>
            <person name="Stursova M."/>
            <person name="Weitz H."/>
            <person name="Taylor A."/>
            <person name="Grigoriev I.V."/>
            <person name="Nagy L.G."/>
            <person name="Martin F."/>
            <person name="Kauserud H."/>
        </authorList>
    </citation>
    <scope>NUCLEOTIDE SEQUENCE</scope>
    <source>
        <strain evidence="8">CBHHK067</strain>
    </source>
</reference>
<name>A0AAD7M7C0_MYCRO</name>
<keyword evidence="9" id="KW-1185">Reference proteome</keyword>
<comment type="subcellular location">
    <subcellularLocation>
        <location evidence="2">Cytoplasm</location>
    </subcellularLocation>
    <subcellularLocation>
        <location evidence="1">Nucleus</location>
    </subcellularLocation>
</comment>
<evidence type="ECO:0000313" key="9">
    <source>
        <dbReference type="Proteomes" id="UP001221757"/>
    </source>
</evidence>
<evidence type="ECO:0000256" key="4">
    <source>
        <dbReference type="ARBA" id="ARBA00022790"/>
    </source>
</evidence>
<dbReference type="InterPro" id="IPR019585">
    <property type="entry name" value="Rpn7/CSN1"/>
</dbReference>
<proteinExistence type="predicted"/>
<accession>A0AAD7M7C0</accession>
<dbReference type="Gene3D" id="1.25.40.570">
    <property type="match status" value="1"/>
</dbReference>
<evidence type="ECO:0000313" key="8">
    <source>
        <dbReference type="EMBL" id="KAJ7704454.1"/>
    </source>
</evidence>
<dbReference type="AlphaFoldDB" id="A0AAD7M7C0"/>
<keyword evidence="4" id="KW-0736">Signalosome</keyword>
<evidence type="ECO:0000256" key="2">
    <source>
        <dbReference type="ARBA" id="ARBA00004496"/>
    </source>
</evidence>
<feature type="compositionally biased region" description="Low complexity" evidence="6">
    <location>
        <begin position="48"/>
        <end position="72"/>
    </location>
</feature>
<feature type="compositionally biased region" description="Basic and acidic residues" evidence="6">
    <location>
        <begin position="85"/>
        <end position="105"/>
    </location>
</feature>